<dbReference type="EMBL" id="RBOW01000654">
    <property type="protein sequence ID" value="RMN26038.1"/>
    <property type="molecule type" value="Genomic_DNA"/>
</dbReference>
<comment type="caution">
    <text evidence="1">The sequence shown here is derived from an EMBL/GenBank/DDBJ whole genome shotgun (WGS) entry which is preliminary data.</text>
</comment>
<organism evidence="1 2">
    <name type="scientific">Pseudomonas cannabina</name>
    <dbReference type="NCBI Taxonomy" id="86840"/>
    <lineage>
        <taxon>Bacteria</taxon>
        <taxon>Pseudomonadati</taxon>
        <taxon>Pseudomonadota</taxon>
        <taxon>Gammaproteobacteria</taxon>
        <taxon>Pseudomonadales</taxon>
        <taxon>Pseudomonadaceae</taxon>
        <taxon>Pseudomonas</taxon>
    </lineage>
</organism>
<protein>
    <submittedName>
        <fullName evidence="1">Transposase protein</fullName>
    </submittedName>
</protein>
<accession>A0A3M3KSJ4</accession>
<sequence>MHSAASTCIPSFPAHISCNCTWQHLVFTLPDTLWPLFFHNRHWLDALCRLAVDNLLYAGRR</sequence>
<dbReference type="AlphaFoldDB" id="A0A3M3KSJ4"/>
<evidence type="ECO:0000313" key="1">
    <source>
        <dbReference type="EMBL" id="RMN26038.1"/>
    </source>
</evidence>
<name>A0A3M3KSJ4_PSECA</name>
<feature type="non-terminal residue" evidence="1">
    <location>
        <position position="61"/>
    </location>
</feature>
<proteinExistence type="predicted"/>
<dbReference type="Proteomes" id="UP000281372">
    <property type="component" value="Unassembled WGS sequence"/>
</dbReference>
<evidence type="ECO:0000313" key="2">
    <source>
        <dbReference type="Proteomes" id="UP000281372"/>
    </source>
</evidence>
<reference evidence="1 2" key="1">
    <citation type="submission" date="2018-08" db="EMBL/GenBank/DDBJ databases">
        <title>Recombination of ecologically and evolutionarily significant loci maintains genetic cohesion in the Pseudomonas syringae species complex.</title>
        <authorList>
            <person name="Dillon M."/>
            <person name="Thakur S."/>
            <person name="Almeida R.N.D."/>
            <person name="Weir B.S."/>
            <person name="Guttman D.S."/>
        </authorList>
    </citation>
    <scope>NUCLEOTIDE SEQUENCE [LARGE SCALE GENOMIC DNA]</scope>
    <source>
        <strain evidence="1 2">ICMP 2821</strain>
    </source>
</reference>
<gene>
    <name evidence="1" type="ORF">ALQ64_102150</name>
</gene>